<organism evidence="1 2">
    <name type="scientific">Dysgonomonas macrotermitis</name>
    <dbReference type="NCBI Taxonomy" id="1346286"/>
    <lineage>
        <taxon>Bacteria</taxon>
        <taxon>Pseudomonadati</taxon>
        <taxon>Bacteroidota</taxon>
        <taxon>Bacteroidia</taxon>
        <taxon>Bacteroidales</taxon>
        <taxon>Dysgonomonadaceae</taxon>
        <taxon>Dysgonomonas</taxon>
    </lineage>
</organism>
<reference evidence="2" key="1">
    <citation type="submission" date="2016-11" db="EMBL/GenBank/DDBJ databases">
        <authorList>
            <person name="Varghese N."/>
            <person name="Submissions S."/>
        </authorList>
    </citation>
    <scope>NUCLEOTIDE SEQUENCE [LARGE SCALE GENOMIC DNA]</scope>
    <source>
        <strain evidence="2">DSM 27370</strain>
    </source>
</reference>
<dbReference type="AlphaFoldDB" id="A0A1M4YE77"/>
<dbReference type="STRING" id="1346286.SAMN05444362_103140"/>
<gene>
    <name evidence="1" type="ORF">SAMN05444362_103140</name>
</gene>
<sequence>MILGITLLFQKTDNPDIVGVLASLCIETTKM</sequence>
<name>A0A1M4YE77_9BACT</name>
<evidence type="ECO:0000313" key="1">
    <source>
        <dbReference type="EMBL" id="SHF03766.1"/>
    </source>
</evidence>
<evidence type="ECO:0000313" key="2">
    <source>
        <dbReference type="Proteomes" id="UP000184480"/>
    </source>
</evidence>
<dbReference type="EMBL" id="FQUC01000003">
    <property type="protein sequence ID" value="SHF03766.1"/>
    <property type="molecule type" value="Genomic_DNA"/>
</dbReference>
<accession>A0A1M4YE77</accession>
<proteinExistence type="predicted"/>
<protein>
    <submittedName>
        <fullName evidence="1">Uncharacterized protein</fullName>
    </submittedName>
</protein>
<dbReference type="Proteomes" id="UP000184480">
    <property type="component" value="Unassembled WGS sequence"/>
</dbReference>
<keyword evidence="2" id="KW-1185">Reference proteome</keyword>